<reference evidence="1 2" key="1">
    <citation type="journal article" date="2022" name="DNA Res.">
        <title>Chromosomal-level genome assembly of the orchid tree Bauhinia variegata (Leguminosae; Cercidoideae) supports the allotetraploid origin hypothesis of Bauhinia.</title>
        <authorList>
            <person name="Zhong Y."/>
            <person name="Chen Y."/>
            <person name="Zheng D."/>
            <person name="Pang J."/>
            <person name="Liu Y."/>
            <person name="Luo S."/>
            <person name="Meng S."/>
            <person name="Qian L."/>
            <person name="Wei D."/>
            <person name="Dai S."/>
            <person name="Zhou R."/>
        </authorList>
    </citation>
    <scope>NUCLEOTIDE SEQUENCE [LARGE SCALE GENOMIC DNA]</scope>
    <source>
        <strain evidence="1">BV-YZ2020</strain>
    </source>
</reference>
<dbReference type="Proteomes" id="UP000828941">
    <property type="component" value="Chromosome 11"/>
</dbReference>
<gene>
    <name evidence="1" type="ORF">L6164_026357</name>
</gene>
<proteinExistence type="predicted"/>
<evidence type="ECO:0000313" key="1">
    <source>
        <dbReference type="EMBL" id="KAI4313370.1"/>
    </source>
</evidence>
<comment type="caution">
    <text evidence="1">The sequence shown here is derived from an EMBL/GenBank/DDBJ whole genome shotgun (WGS) entry which is preliminary data.</text>
</comment>
<accession>A0ACB9LRE2</accession>
<dbReference type="EMBL" id="CM039436">
    <property type="protein sequence ID" value="KAI4313370.1"/>
    <property type="molecule type" value="Genomic_DNA"/>
</dbReference>
<protein>
    <submittedName>
        <fullName evidence="1">Uncharacterized protein</fullName>
    </submittedName>
</protein>
<name>A0ACB9LRE2_BAUVA</name>
<evidence type="ECO:0000313" key="2">
    <source>
        <dbReference type="Proteomes" id="UP000828941"/>
    </source>
</evidence>
<keyword evidence="2" id="KW-1185">Reference proteome</keyword>
<organism evidence="1 2">
    <name type="scientific">Bauhinia variegata</name>
    <name type="common">Purple orchid tree</name>
    <name type="synonym">Phanera variegata</name>
    <dbReference type="NCBI Taxonomy" id="167791"/>
    <lineage>
        <taxon>Eukaryota</taxon>
        <taxon>Viridiplantae</taxon>
        <taxon>Streptophyta</taxon>
        <taxon>Embryophyta</taxon>
        <taxon>Tracheophyta</taxon>
        <taxon>Spermatophyta</taxon>
        <taxon>Magnoliopsida</taxon>
        <taxon>eudicotyledons</taxon>
        <taxon>Gunneridae</taxon>
        <taxon>Pentapetalae</taxon>
        <taxon>rosids</taxon>
        <taxon>fabids</taxon>
        <taxon>Fabales</taxon>
        <taxon>Fabaceae</taxon>
        <taxon>Cercidoideae</taxon>
        <taxon>Cercideae</taxon>
        <taxon>Bauhiniinae</taxon>
        <taxon>Bauhinia</taxon>
    </lineage>
</organism>
<sequence>MIRVEYEHRNVMLPKEHRQCALEDGPWMIYDHYLSVSCWNLEFIPSNIMLSTIRVWVCFPVLNMLYYNKSVLKAIASTIGKPIKVDNNTLEVLRGRFVRALRLILRSKGWEELV</sequence>